<evidence type="ECO:0000256" key="12">
    <source>
        <dbReference type="PROSITE-ProRule" id="PRU00175"/>
    </source>
</evidence>
<comment type="catalytic activity">
    <reaction evidence="1">
        <text>S-ubiquitinyl-[E2 ubiquitin-conjugating enzyme]-L-cysteine + [acceptor protein]-L-lysine = [E2 ubiquitin-conjugating enzyme]-L-cysteine + N(6)-ubiquitinyl-[acceptor protein]-L-lysine.</text>
        <dbReference type="EC" id="2.3.2.27"/>
    </reaction>
</comment>
<dbReference type="Gene3D" id="3.30.40.10">
    <property type="entry name" value="Zinc/RING finger domain, C3HC4 (zinc finger)"/>
    <property type="match status" value="1"/>
</dbReference>
<keyword evidence="9" id="KW-0862">Zinc</keyword>
<keyword evidence="4" id="KW-0808">Transferase</keyword>
<dbReference type="InterPro" id="IPR001841">
    <property type="entry name" value="Znf_RING"/>
</dbReference>
<dbReference type="GO" id="GO:0016020">
    <property type="term" value="C:membrane"/>
    <property type="evidence" value="ECO:0007669"/>
    <property type="project" value="UniProtKB-SubCell"/>
</dbReference>
<feature type="chain" id="PRO_5009192822" description="RING-type E3 ubiquitin transferase" evidence="14">
    <location>
        <begin position="27"/>
        <end position="592"/>
    </location>
</feature>
<evidence type="ECO:0000313" key="16">
    <source>
        <dbReference type="EMBL" id="OEU14662.1"/>
    </source>
</evidence>
<keyword evidence="5" id="KW-0812">Transmembrane</keyword>
<dbReference type="GO" id="GO:0061630">
    <property type="term" value="F:ubiquitin protein ligase activity"/>
    <property type="evidence" value="ECO:0007669"/>
    <property type="project" value="UniProtKB-EC"/>
</dbReference>
<feature type="signal peptide" evidence="14">
    <location>
        <begin position="1"/>
        <end position="26"/>
    </location>
</feature>
<dbReference type="GO" id="GO:0008270">
    <property type="term" value="F:zinc ion binding"/>
    <property type="evidence" value="ECO:0007669"/>
    <property type="project" value="UniProtKB-KW"/>
</dbReference>
<protein>
    <recommendedName>
        <fullName evidence="3">RING-type E3 ubiquitin transferase</fullName>
        <ecNumber evidence="3">2.3.2.27</ecNumber>
    </recommendedName>
</protein>
<evidence type="ECO:0000256" key="10">
    <source>
        <dbReference type="ARBA" id="ARBA00022989"/>
    </source>
</evidence>
<feature type="region of interest" description="Disordered" evidence="13">
    <location>
        <begin position="308"/>
        <end position="343"/>
    </location>
</feature>
<keyword evidence="17" id="KW-1185">Reference proteome</keyword>
<dbReference type="Pfam" id="PF13639">
    <property type="entry name" value="zf-RING_2"/>
    <property type="match status" value="1"/>
</dbReference>
<keyword evidence="10" id="KW-1133">Transmembrane helix</keyword>
<feature type="compositionally biased region" description="Acidic residues" evidence="13">
    <location>
        <begin position="329"/>
        <end position="338"/>
    </location>
</feature>
<feature type="region of interest" description="Disordered" evidence="13">
    <location>
        <begin position="548"/>
        <end position="592"/>
    </location>
</feature>
<dbReference type="GO" id="GO:0016567">
    <property type="term" value="P:protein ubiquitination"/>
    <property type="evidence" value="ECO:0007669"/>
    <property type="project" value="TreeGrafter"/>
</dbReference>
<feature type="domain" description="RING-type" evidence="15">
    <location>
        <begin position="353"/>
        <end position="395"/>
    </location>
</feature>
<gene>
    <name evidence="16" type="ORF">FRACYDRAFT_241214</name>
</gene>
<keyword evidence="6" id="KW-0479">Metal-binding</keyword>
<keyword evidence="8" id="KW-0833">Ubl conjugation pathway</keyword>
<evidence type="ECO:0000256" key="9">
    <source>
        <dbReference type="ARBA" id="ARBA00022833"/>
    </source>
</evidence>
<dbReference type="CDD" id="cd16454">
    <property type="entry name" value="RING-H2_PA-TM-RING"/>
    <property type="match status" value="1"/>
</dbReference>
<evidence type="ECO:0000256" key="5">
    <source>
        <dbReference type="ARBA" id="ARBA00022692"/>
    </source>
</evidence>
<dbReference type="InParanoid" id="A0A1E7F919"/>
<feature type="region of interest" description="Disordered" evidence="13">
    <location>
        <begin position="406"/>
        <end position="428"/>
    </location>
</feature>
<evidence type="ECO:0000256" key="7">
    <source>
        <dbReference type="ARBA" id="ARBA00022771"/>
    </source>
</evidence>
<dbReference type="EC" id="2.3.2.27" evidence="3"/>
<reference evidence="16 17" key="1">
    <citation type="submission" date="2016-09" db="EMBL/GenBank/DDBJ databases">
        <title>Extensive genetic diversity and differential bi-allelic expression allows diatom success in the polar Southern Ocean.</title>
        <authorList>
            <consortium name="DOE Joint Genome Institute"/>
            <person name="Mock T."/>
            <person name="Otillar R.P."/>
            <person name="Strauss J."/>
            <person name="Dupont C."/>
            <person name="Frickenhaus S."/>
            <person name="Maumus F."/>
            <person name="Mcmullan M."/>
            <person name="Sanges R."/>
            <person name="Schmutz J."/>
            <person name="Toseland A."/>
            <person name="Valas R."/>
            <person name="Veluchamy A."/>
            <person name="Ward B.J."/>
            <person name="Allen A."/>
            <person name="Barry K."/>
            <person name="Falciatore A."/>
            <person name="Ferrante M."/>
            <person name="Fortunato A.E."/>
            <person name="Gloeckner G."/>
            <person name="Gruber A."/>
            <person name="Hipkin R."/>
            <person name="Janech M."/>
            <person name="Kroth P."/>
            <person name="Leese F."/>
            <person name="Lindquist E."/>
            <person name="Lyon B.R."/>
            <person name="Martin J."/>
            <person name="Mayer C."/>
            <person name="Parker M."/>
            <person name="Quesneville H."/>
            <person name="Raymond J."/>
            <person name="Uhlig C."/>
            <person name="Valentin K.U."/>
            <person name="Worden A.Z."/>
            <person name="Armbrust E.V."/>
            <person name="Bowler C."/>
            <person name="Green B."/>
            <person name="Moulton V."/>
            <person name="Van Oosterhout C."/>
            <person name="Grigoriev I."/>
        </authorList>
    </citation>
    <scope>NUCLEOTIDE SEQUENCE [LARGE SCALE GENOMIC DNA]</scope>
    <source>
        <strain evidence="16 17">CCMP1102</strain>
    </source>
</reference>
<keyword evidence="14" id="KW-0732">Signal</keyword>
<proteinExistence type="predicted"/>
<feature type="compositionally biased region" description="Polar residues" evidence="13">
    <location>
        <begin position="552"/>
        <end position="565"/>
    </location>
</feature>
<comment type="subcellular location">
    <subcellularLocation>
        <location evidence="2">Membrane</location>
        <topology evidence="2">Multi-pass membrane protein</topology>
    </subcellularLocation>
</comment>
<evidence type="ECO:0000256" key="4">
    <source>
        <dbReference type="ARBA" id="ARBA00022679"/>
    </source>
</evidence>
<feature type="region of interest" description="Disordered" evidence="13">
    <location>
        <begin position="275"/>
        <end position="294"/>
    </location>
</feature>
<evidence type="ECO:0000256" key="14">
    <source>
        <dbReference type="SAM" id="SignalP"/>
    </source>
</evidence>
<evidence type="ECO:0000313" key="17">
    <source>
        <dbReference type="Proteomes" id="UP000095751"/>
    </source>
</evidence>
<dbReference type="SMART" id="SM00184">
    <property type="entry name" value="RING"/>
    <property type="match status" value="1"/>
</dbReference>
<feature type="compositionally biased region" description="Polar residues" evidence="13">
    <location>
        <begin position="575"/>
        <end position="592"/>
    </location>
</feature>
<keyword evidence="7 12" id="KW-0863">Zinc-finger</keyword>
<dbReference type="InterPro" id="IPR013083">
    <property type="entry name" value="Znf_RING/FYVE/PHD"/>
</dbReference>
<name>A0A1E7F919_9STRA</name>
<evidence type="ECO:0000256" key="3">
    <source>
        <dbReference type="ARBA" id="ARBA00012483"/>
    </source>
</evidence>
<accession>A0A1E7F919</accession>
<sequence length="592" mass="66233">MNIVPVLCSSLLVLLIFNNPVTQVDATISIIDSGKTFNTKPDRKIGQQLLRGYAYMGRLQYVTNNPTLCLGIYNPNQKFNIVPPNDGLPVALIAQSGGCSILEKARVASTMINPPNQVQYLIIQDSSKRGRKNLLTGGEIFDDEEEEEQQQQQLNWSFISSTISRYGSFIFSSGGNSKIDDDVNDDDESYYVSIDSLLPDDGEDDDDEQKRRLLKQFVDFHDSTINSNNYGDDINLAVLHVSYSAGQTLFNWIANADPQIHREGGMRVLLNSRESNSSFEEDQQQNAPRRPVRRRLTLEQVRSKFPAFHFDPTEHPQNHPSTSSNINNDGEDNNDGNADEPPQNRYCQLSDECTICLDEFTHGVRCRQLPCDHVFHSTCIAKWLIERSAVCPLCKLDLYEEEEVVVDEENTNDNSGEESAEPSSPSQSLLSWWSNFSIRRVVSSANNNNEGATRQIEIPSGNQEERTALIAGIDETTTTVETTTSTSWWPFSVESGVSNSAEEEMHDDDENIHRSSSSSGFWGGWTMNLFGRRNRSPTNNDMLTELTEPLVPSSSSGEQQRIATTQEEEVDDSTGGRNETNSPINLITSAEI</sequence>
<dbReference type="Proteomes" id="UP000095751">
    <property type="component" value="Unassembled WGS sequence"/>
</dbReference>
<dbReference type="GO" id="GO:0006511">
    <property type="term" value="P:ubiquitin-dependent protein catabolic process"/>
    <property type="evidence" value="ECO:0007669"/>
    <property type="project" value="TreeGrafter"/>
</dbReference>
<evidence type="ECO:0000256" key="13">
    <source>
        <dbReference type="SAM" id="MobiDB-lite"/>
    </source>
</evidence>
<organism evidence="16 17">
    <name type="scientific">Fragilariopsis cylindrus CCMP1102</name>
    <dbReference type="NCBI Taxonomy" id="635003"/>
    <lineage>
        <taxon>Eukaryota</taxon>
        <taxon>Sar</taxon>
        <taxon>Stramenopiles</taxon>
        <taxon>Ochrophyta</taxon>
        <taxon>Bacillariophyta</taxon>
        <taxon>Bacillariophyceae</taxon>
        <taxon>Bacillariophycidae</taxon>
        <taxon>Bacillariales</taxon>
        <taxon>Bacillariaceae</taxon>
        <taxon>Fragilariopsis</taxon>
    </lineage>
</organism>
<evidence type="ECO:0000256" key="8">
    <source>
        <dbReference type="ARBA" id="ARBA00022786"/>
    </source>
</evidence>
<dbReference type="PROSITE" id="PS50089">
    <property type="entry name" value="ZF_RING_2"/>
    <property type="match status" value="1"/>
</dbReference>
<dbReference type="KEGG" id="fcy:FRACYDRAFT_241214"/>
<feature type="compositionally biased region" description="Acidic residues" evidence="13">
    <location>
        <begin position="406"/>
        <end position="420"/>
    </location>
</feature>
<dbReference type="EMBL" id="KV784360">
    <property type="protein sequence ID" value="OEU14662.1"/>
    <property type="molecule type" value="Genomic_DNA"/>
</dbReference>
<evidence type="ECO:0000256" key="2">
    <source>
        <dbReference type="ARBA" id="ARBA00004141"/>
    </source>
</evidence>
<dbReference type="OrthoDB" id="48755at2759"/>
<evidence type="ECO:0000256" key="6">
    <source>
        <dbReference type="ARBA" id="ARBA00022723"/>
    </source>
</evidence>
<dbReference type="PANTHER" id="PTHR45977:SF4">
    <property type="entry name" value="RING-TYPE DOMAIN-CONTAINING PROTEIN"/>
    <property type="match status" value="1"/>
</dbReference>
<dbReference type="SUPFAM" id="SSF57850">
    <property type="entry name" value="RING/U-box"/>
    <property type="match status" value="1"/>
</dbReference>
<evidence type="ECO:0000256" key="1">
    <source>
        <dbReference type="ARBA" id="ARBA00000900"/>
    </source>
</evidence>
<evidence type="ECO:0000259" key="15">
    <source>
        <dbReference type="PROSITE" id="PS50089"/>
    </source>
</evidence>
<dbReference type="AlphaFoldDB" id="A0A1E7F919"/>
<evidence type="ECO:0000256" key="11">
    <source>
        <dbReference type="ARBA" id="ARBA00023136"/>
    </source>
</evidence>
<dbReference type="PANTHER" id="PTHR45977">
    <property type="entry name" value="TARGET OF ERK KINASE MPK-1"/>
    <property type="match status" value="1"/>
</dbReference>
<keyword evidence="11" id="KW-0472">Membrane</keyword>